<sequence length="361" mass="37403">MAVINPPAWMQAGSYPARNDRLALTALLAYPGFAVDESTPMRIRQGVKPSYQNYQLKVRPAATPNMTVIVSAGFAFIDQHDVGGVGTYVCANDADVTLTVQPAGGAGQYRKDAVVASVYDAEYAGSANEWRLEIIQGSYAASAGAAVRPALPANAQLLAELAIGPSQSSVSAANITDYRQYAVAAGGVIPVSSNNAPPRLHPGQALYLTDTDVVEVGQLAGTKRQLREYVRPSSSLQAANPPFNVVATYVDFLSGSWAPITVTVPPSGMVRVSISANAENTNTTTSTCHVTWRASGATTITASAFNSLTAAGGRLAATRTRLITGLTAGASLTITPQWNISSGSGSTATISGGTLEVTPIP</sequence>
<organism evidence="1">
    <name type="scientific">Streptomyces sp. SID7499</name>
    <dbReference type="NCBI Taxonomy" id="2706086"/>
    <lineage>
        <taxon>Bacteria</taxon>
        <taxon>Bacillati</taxon>
        <taxon>Actinomycetota</taxon>
        <taxon>Actinomycetes</taxon>
        <taxon>Kitasatosporales</taxon>
        <taxon>Streptomycetaceae</taxon>
        <taxon>Streptomyces</taxon>
    </lineage>
</organism>
<dbReference type="AlphaFoldDB" id="A0A6G3X2W2"/>
<gene>
    <name evidence="1" type="ORF">G3M58_36715</name>
</gene>
<dbReference type="EMBL" id="JAAGMN010003906">
    <property type="protein sequence ID" value="NEE11987.1"/>
    <property type="molecule type" value="Genomic_DNA"/>
</dbReference>
<reference evidence="1" key="1">
    <citation type="submission" date="2020-01" db="EMBL/GenBank/DDBJ databases">
        <title>Insect and environment-associated Actinomycetes.</title>
        <authorList>
            <person name="Currrie C."/>
            <person name="Chevrette M."/>
            <person name="Carlson C."/>
            <person name="Stubbendieck R."/>
            <person name="Wendt-Pienkowski E."/>
        </authorList>
    </citation>
    <scope>NUCLEOTIDE SEQUENCE</scope>
    <source>
        <strain evidence="1">SID7499</strain>
    </source>
</reference>
<evidence type="ECO:0000313" key="1">
    <source>
        <dbReference type="EMBL" id="NEE11987.1"/>
    </source>
</evidence>
<protein>
    <submittedName>
        <fullName evidence="1">Uncharacterized protein</fullName>
    </submittedName>
</protein>
<comment type="caution">
    <text evidence="1">The sequence shown here is derived from an EMBL/GenBank/DDBJ whole genome shotgun (WGS) entry which is preliminary data.</text>
</comment>
<proteinExistence type="predicted"/>
<name>A0A6G3X2W2_9ACTN</name>
<accession>A0A6G3X2W2</accession>